<keyword evidence="4" id="KW-0963">Cytoplasm</keyword>
<dbReference type="SUPFAM" id="SSF54368">
    <property type="entry name" value="Glutamine synthetase, N-terminal domain"/>
    <property type="match status" value="1"/>
</dbReference>
<dbReference type="AlphaFoldDB" id="A0A2H1VY91"/>
<dbReference type="InterPro" id="IPR008146">
    <property type="entry name" value="Gln_synth_cat_dom"/>
</dbReference>
<gene>
    <name evidence="11" type="ORF">SFRICE_017093</name>
</gene>
<dbReference type="InterPro" id="IPR014746">
    <property type="entry name" value="Gln_synth/guanido_kin_cat_dom"/>
</dbReference>
<keyword evidence="7" id="KW-0067">ATP-binding</keyword>
<evidence type="ECO:0000256" key="6">
    <source>
        <dbReference type="ARBA" id="ARBA00022741"/>
    </source>
</evidence>
<evidence type="ECO:0000256" key="1">
    <source>
        <dbReference type="ARBA" id="ARBA00004496"/>
    </source>
</evidence>
<dbReference type="GO" id="GO:0006542">
    <property type="term" value="P:glutamine biosynthetic process"/>
    <property type="evidence" value="ECO:0007669"/>
    <property type="project" value="InterPro"/>
</dbReference>
<evidence type="ECO:0000313" key="11">
    <source>
        <dbReference type="EMBL" id="SOQ45773.1"/>
    </source>
</evidence>
<dbReference type="EMBL" id="ODYU01005170">
    <property type="protein sequence ID" value="SOQ45773.1"/>
    <property type="molecule type" value="Genomic_DNA"/>
</dbReference>
<feature type="domain" description="GS catalytic" evidence="10">
    <location>
        <begin position="199"/>
        <end position="450"/>
    </location>
</feature>
<sequence length="450" mass="51533">MDNTIVVIDHRRNDFEKRVRIANDNNDNNPVHSPMDKYLTLPTPKDKCVATYVWIDGTGEYLRSKETTLNHIPIKPKDKFEHIMDKIEEKIRQETFESMSYSQQNKYLPPYYCPRNLENTYKIECKLRRTRNRDSFDENLKDLPILSFDGKASGLTKRNSSDMYLIPRAIYGDPFKRGNNILVMCDTYTHRMEPTRTNHRYKCAATYNKCREHEPWFGVEQEFYILNPTDSRPAGWPKCGFPRLSHQSYCGLGANKVVGRELVEAHYRCCLHAGIPMWGTNPELVPSQWEYQVGPSVGIDAGDDVWMSRYILNILGEKFGVVISFDPKPVANWVSSGAHINFSTLATRGVNGISAIQRGIKRLAAFHERHIQVYDPRGGLDNKKRLTADTGLTSAIDKFTAGIADRLVSVRIPRMVAEDKCGFLEDRRPASNSDPYRVINALMSTVILNE</sequence>
<dbReference type="Gene3D" id="3.30.590.10">
    <property type="entry name" value="Glutamine synthetase/guanido kinase, catalytic domain"/>
    <property type="match status" value="1"/>
</dbReference>
<evidence type="ECO:0000256" key="5">
    <source>
        <dbReference type="ARBA" id="ARBA00022598"/>
    </source>
</evidence>
<organism evidence="11">
    <name type="scientific">Spodoptera frugiperda</name>
    <name type="common">Fall armyworm</name>
    <dbReference type="NCBI Taxonomy" id="7108"/>
    <lineage>
        <taxon>Eukaryota</taxon>
        <taxon>Metazoa</taxon>
        <taxon>Ecdysozoa</taxon>
        <taxon>Arthropoda</taxon>
        <taxon>Hexapoda</taxon>
        <taxon>Insecta</taxon>
        <taxon>Pterygota</taxon>
        <taxon>Neoptera</taxon>
        <taxon>Endopterygota</taxon>
        <taxon>Lepidoptera</taxon>
        <taxon>Glossata</taxon>
        <taxon>Ditrysia</taxon>
        <taxon>Noctuoidea</taxon>
        <taxon>Noctuidae</taxon>
        <taxon>Amphipyrinae</taxon>
        <taxon>Spodoptera</taxon>
    </lineage>
</organism>
<dbReference type="PROSITE" id="PS51987">
    <property type="entry name" value="GS_CATALYTIC"/>
    <property type="match status" value="1"/>
</dbReference>
<proteinExistence type="inferred from homology"/>
<evidence type="ECO:0000256" key="8">
    <source>
        <dbReference type="PROSITE-ProRule" id="PRU01331"/>
    </source>
</evidence>
<protein>
    <recommendedName>
        <fullName evidence="3">glutamine synthetase</fullName>
        <ecNumber evidence="3">6.3.1.2</ecNumber>
    </recommendedName>
</protein>
<evidence type="ECO:0000256" key="4">
    <source>
        <dbReference type="ARBA" id="ARBA00022490"/>
    </source>
</evidence>
<dbReference type="InterPro" id="IPR050292">
    <property type="entry name" value="Glutamine_Synthetase"/>
</dbReference>
<dbReference type="EC" id="6.3.1.2" evidence="3"/>
<evidence type="ECO:0000256" key="9">
    <source>
        <dbReference type="RuleBase" id="RU000384"/>
    </source>
</evidence>
<reference evidence="11" key="1">
    <citation type="submission" date="2016-07" db="EMBL/GenBank/DDBJ databases">
        <authorList>
            <person name="Bretaudeau A."/>
        </authorList>
    </citation>
    <scope>NUCLEOTIDE SEQUENCE</scope>
    <source>
        <strain evidence="11">Rice</strain>
        <tissue evidence="11">Whole body</tissue>
    </source>
</reference>
<name>A0A2H1VY91_SPOFR</name>
<dbReference type="InterPro" id="IPR036651">
    <property type="entry name" value="Gln_synt_N_sf"/>
</dbReference>
<comment type="subcellular location">
    <subcellularLocation>
        <location evidence="1">Cytoplasm</location>
    </subcellularLocation>
</comment>
<evidence type="ECO:0000259" key="10">
    <source>
        <dbReference type="PROSITE" id="PS51987"/>
    </source>
</evidence>
<dbReference type="SMART" id="SM01230">
    <property type="entry name" value="Gln-synt_C"/>
    <property type="match status" value="1"/>
</dbReference>
<dbReference type="PANTHER" id="PTHR20852">
    <property type="entry name" value="GLUTAMINE SYNTHETASE"/>
    <property type="match status" value="1"/>
</dbReference>
<evidence type="ECO:0000256" key="7">
    <source>
        <dbReference type="ARBA" id="ARBA00022840"/>
    </source>
</evidence>
<dbReference type="GO" id="GO:0005524">
    <property type="term" value="F:ATP binding"/>
    <property type="evidence" value="ECO:0007669"/>
    <property type="project" value="UniProtKB-KW"/>
</dbReference>
<keyword evidence="5" id="KW-0436">Ligase</keyword>
<keyword evidence="6" id="KW-0547">Nucleotide-binding</keyword>
<evidence type="ECO:0000256" key="3">
    <source>
        <dbReference type="ARBA" id="ARBA00012937"/>
    </source>
</evidence>
<evidence type="ECO:0000256" key="2">
    <source>
        <dbReference type="ARBA" id="ARBA00009897"/>
    </source>
</evidence>
<dbReference type="FunFam" id="3.30.590.10:FF:000011">
    <property type="entry name" value="Glutamine synthetase"/>
    <property type="match status" value="1"/>
</dbReference>
<dbReference type="Pfam" id="PF00120">
    <property type="entry name" value="Gln-synt_C"/>
    <property type="match status" value="1"/>
</dbReference>
<comment type="similarity">
    <text evidence="2 8 9">Belongs to the glutamine synthetase family.</text>
</comment>
<dbReference type="GO" id="GO:0005737">
    <property type="term" value="C:cytoplasm"/>
    <property type="evidence" value="ECO:0007669"/>
    <property type="project" value="UniProtKB-SubCell"/>
</dbReference>
<dbReference type="GO" id="GO:0004356">
    <property type="term" value="F:glutamine synthetase activity"/>
    <property type="evidence" value="ECO:0007669"/>
    <property type="project" value="UniProtKB-EC"/>
</dbReference>
<dbReference type="SUPFAM" id="SSF55931">
    <property type="entry name" value="Glutamine synthetase/guanido kinase"/>
    <property type="match status" value="1"/>
</dbReference>
<accession>A0A2H1VY91</accession>
<dbReference type="Gene3D" id="3.10.20.70">
    <property type="entry name" value="Glutamine synthetase, N-terminal domain"/>
    <property type="match status" value="2"/>
</dbReference>
<dbReference type="PANTHER" id="PTHR20852:SF57">
    <property type="entry name" value="GLUTAMINE SYNTHETASE 2 CYTOPLASMIC"/>
    <property type="match status" value="1"/>
</dbReference>